<keyword evidence="6" id="KW-0460">Magnesium</keyword>
<dbReference type="InterPro" id="IPR024728">
    <property type="entry name" value="PolY_HhH_motif"/>
</dbReference>
<evidence type="ECO:0000256" key="7">
    <source>
        <dbReference type="ARBA" id="ARBA00023204"/>
    </source>
</evidence>
<evidence type="ECO:0000256" key="5">
    <source>
        <dbReference type="ARBA" id="ARBA00022763"/>
    </source>
</evidence>
<dbReference type="eggNOG" id="COG0389">
    <property type="taxonomic scope" value="Bacteria"/>
</dbReference>
<evidence type="ECO:0000313" key="10">
    <source>
        <dbReference type="Proteomes" id="UP000027982"/>
    </source>
</evidence>
<keyword evidence="10" id="KW-1185">Reference proteome</keyword>
<evidence type="ECO:0000256" key="3">
    <source>
        <dbReference type="ARBA" id="ARBA00022695"/>
    </source>
</evidence>
<dbReference type="InterPro" id="IPR017961">
    <property type="entry name" value="DNA_pol_Y-fam_little_finger"/>
</dbReference>
<evidence type="ECO:0000256" key="4">
    <source>
        <dbReference type="ARBA" id="ARBA00022723"/>
    </source>
</evidence>
<dbReference type="PROSITE" id="PS50173">
    <property type="entry name" value="UMUC"/>
    <property type="match status" value="1"/>
</dbReference>
<keyword evidence="3" id="KW-0548">Nucleotidyltransferase</keyword>
<dbReference type="GO" id="GO:0009432">
    <property type="term" value="P:SOS response"/>
    <property type="evidence" value="ECO:0007669"/>
    <property type="project" value="TreeGrafter"/>
</dbReference>
<keyword evidence="2" id="KW-0808">Transferase</keyword>
<keyword evidence="5" id="KW-0227">DNA damage</keyword>
<dbReference type="FunFam" id="3.40.1170.60:FF:000003">
    <property type="entry name" value="DNA polymerase eta"/>
    <property type="match status" value="1"/>
</dbReference>
<dbReference type="InterPro" id="IPR050116">
    <property type="entry name" value="DNA_polymerase-Y"/>
</dbReference>
<dbReference type="STRING" id="661478.OP10G_2934"/>
<evidence type="ECO:0000256" key="1">
    <source>
        <dbReference type="ARBA" id="ARBA00010945"/>
    </source>
</evidence>
<dbReference type="EMBL" id="CP007139">
    <property type="protein sequence ID" value="AIE86302.1"/>
    <property type="molecule type" value="Genomic_DNA"/>
</dbReference>
<dbReference type="HOGENOM" id="CLU_012348_1_1_0"/>
<comment type="similarity">
    <text evidence="1">Belongs to the DNA polymerase type-Y family.</text>
</comment>
<evidence type="ECO:0000259" key="8">
    <source>
        <dbReference type="PROSITE" id="PS50173"/>
    </source>
</evidence>
<keyword evidence="4" id="KW-0479">Metal-binding</keyword>
<protein>
    <submittedName>
        <fullName evidence="9">DNA-directed DNA polymerase</fullName>
    </submittedName>
</protein>
<gene>
    <name evidence="9" type="ORF">OP10G_2934</name>
</gene>
<proteinExistence type="inferred from homology"/>
<dbReference type="GO" id="GO:0003887">
    <property type="term" value="F:DNA-directed DNA polymerase activity"/>
    <property type="evidence" value="ECO:0007669"/>
    <property type="project" value="UniProtKB-KW"/>
</dbReference>
<dbReference type="OrthoDB" id="9808813at2"/>
<dbReference type="Pfam" id="PF11799">
    <property type="entry name" value="IMS_C"/>
    <property type="match status" value="1"/>
</dbReference>
<dbReference type="GO" id="GO:0042276">
    <property type="term" value="P:error-prone translesion synthesis"/>
    <property type="evidence" value="ECO:0007669"/>
    <property type="project" value="TreeGrafter"/>
</dbReference>
<dbReference type="AlphaFoldDB" id="A0A068NSH1"/>
<dbReference type="Proteomes" id="UP000027982">
    <property type="component" value="Chromosome"/>
</dbReference>
<dbReference type="SUPFAM" id="SSF56672">
    <property type="entry name" value="DNA/RNA polymerases"/>
    <property type="match status" value="1"/>
</dbReference>
<reference evidence="9 10" key="1">
    <citation type="journal article" date="2014" name="PLoS ONE">
        <title>The first complete genome sequence of the class fimbriimonadia in the phylum armatimonadetes.</title>
        <authorList>
            <person name="Hu Z.Y."/>
            <person name="Wang Y.Z."/>
            <person name="Im W.T."/>
            <person name="Wang S.Y."/>
            <person name="Zhao G.P."/>
            <person name="Zheng H.J."/>
            <person name="Quan Z.X."/>
        </authorList>
    </citation>
    <scope>NUCLEOTIDE SEQUENCE [LARGE SCALE GENOMIC DNA]</scope>
    <source>
        <strain evidence="9">Gsoil 348</strain>
    </source>
</reference>
<dbReference type="InterPro" id="IPR001126">
    <property type="entry name" value="UmuC"/>
</dbReference>
<dbReference type="InterPro" id="IPR036775">
    <property type="entry name" value="DNA_pol_Y-fam_lit_finger_sf"/>
</dbReference>
<dbReference type="GO" id="GO:0003684">
    <property type="term" value="F:damaged DNA binding"/>
    <property type="evidence" value="ECO:0007669"/>
    <property type="project" value="InterPro"/>
</dbReference>
<dbReference type="GO" id="GO:0005829">
    <property type="term" value="C:cytosol"/>
    <property type="evidence" value="ECO:0007669"/>
    <property type="project" value="TreeGrafter"/>
</dbReference>
<keyword evidence="7" id="KW-0234">DNA repair</keyword>
<dbReference type="InterPro" id="IPR043128">
    <property type="entry name" value="Rev_trsase/Diguanyl_cyclase"/>
</dbReference>
<name>A0A068NSH1_FIMGI</name>
<evidence type="ECO:0000256" key="2">
    <source>
        <dbReference type="ARBA" id="ARBA00022679"/>
    </source>
</evidence>
<keyword evidence="9" id="KW-0239">DNA-directed DNA polymerase</keyword>
<evidence type="ECO:0000313" key="9">
    <source>
        <dbReference type="EMBL" id="AIE86302.1"/>
    </source>
</evidence>
<dbReference type="Pfam" id="PF11798">
    <property type="entry name" value="IMS_HHH"/>
    <property type="match status" value="1"/>
</dbReference>
<dbReference type="KEGG" id="fgi:OP10G_2934"/>
<dbReference type="GO" id="GO:0046872">
    <property type="term" value="F:metal ion binding"/>
    <property type="evidence" value="ECO:0007669"/>
    <property type="project" value="UniProtKB-KW"/>
</dbReference>
<dbReference type="SUPFAM" id="SSF100879">
    <property type="entry name" value="Lesion bypass DNA polymerase (Y-family), little finger domain"/>
    <property type="match status" value="1"/>
</dbReference>
<dbReference type="PANTHER" id="PTHR11076:SF33">
    <property type="entry name" value="DNA POLYMERASE KAPPA"/>
    <property type="match status" value="1"/>
</dbReference>
<dbReference type="RefSeq" id="WP_025229726.1">
    <property type="nucleotide sequence ID" value="NZ_CP007139.1"/>
</dbReference>
<organism evidence="9 10">
    <name type="scientific">Fimbriimonas ginsengisoli Gsoil 348</name>
    <dbReference type="NCBI Taxonomy" id="661478"/>
    <lineage>
        <taxon>Bacteria</taxon>
        <taxon>Bacillati</taxon>
        <taxon>Armatimonadota</taxon>
        <taxon>Fimbriimonadia</taxon>
        <taxon>Fimbriimonadales</taxon>
        <taxon>Fimbriimonadaceae</taxon>
        <taxon>Fimbriimonas</taxon>
    </lineage>
</organism>
<evidence type="ECO:0000256" key="6">
    <source>
        <dbReference type="ARBA" id="ARBA00022842"/>
    </source>
</evidence>
<feature type="domain" description="UmuC" evidence="8">
    <location>
        <begin position="17"/>
        <end position="200"/>
    </location>
</feature>
<dbReference type="Gene3D" id="1.10.150.20">
    <property type="entry name" value="5' to 3' exonuclease, C-terminal subdomain"/>
    <property type="match status" value="1"/>
</dbReference>
<dbReference type="PANTHER" id="PTHR11076">
    <property type="entry name" value="DNA REPAIR POLYMERASE UMUC / TRANSFERASE FAMILY MEMBER"/>
    <property type="match status" value="1"/>
</dbReference>
<dbReference type="InterPro" id="IPR043502">
    <property type="entry name" value="DNA/RNA_pol_sf"/>
</dbReference>
<sequence length="428" mass="48192">MVDGLLPIERKERPLQFLFLDLNSYFASVEQQEQPKLRGRPVAVVPVDVDTSFVIAASYQAKAFGIKTGTMIREAKERCPEIAIVKARPQVYLAYHKRVIDVAESVLPIDDVCSIDEMRFRLLGTERTPKVAEEIGREMKRAIRAGVGSEMSCSVGIAPNAFLAKVGTELQKPDGLVIIRADDLPHCLHPLKLTDFPGINKRMAARLNAAGIFSSEQMCAASRPDLHHAFGSIVGERWWYLLRGFDLGIDVHDRKTLGHSHVLPPNLRNEKGAFEVLLRLLQKASARLRATDLWATAMAVSVKGYRRSWQAKVRMPATQDTVTMNEHLAELWADHDFDMPRLVAVTFYELRSEAEFTPSLFTPTKDRAKLSHAVDTVNKKFGKHKVFLAGMEKVRHTADEKIAFNKTWLFSEGKGDNEWVDTFRGARD</sequence>
<accession>A0A068NSH1</accession>
<dbReference type="Gene3D" id="3.40.1170.60">
    <property type="match status" value="1"/>
</dbReference>
<dbReference type="Gene3D" id="3.30.70.270">
    <property type="match status" value="1"/>
</dbReference>
<dbReference type="GO" id="GO:0006281">
    <property type="term" value="P:DNA repair"/>
    <property type="evidence" value="ECO:0007669"/>
    <property type="project" value="UniProtKB-KW"/>
</dbReference>
<dbReference type="CDD" id="cd00424">
    <property type="entry name" value="PolY"/>
    <property type="match status" value="1"/>
</dbReference>
<dbReference type="Pfam" id="PF00817">
    <property type="entry name" value="IMS"/>
    <property type="match status" value="1"/>
</dbReference>